<feature type="non-terminal residue" evidence="1">
    <location>
        <position position="76"/>
    </location>
</feature>
<dbReference type="EMBL" id="JAUKUA010000007">
    <property type="protein sequence ID" value="KAK0704489.1"/>
    <property type="molecule type" value="Genomic_DNA"/>
</dbReference>
<name>A0AA39ZVI1_9PEZI</name>
<dbReference type="Proteomes" id="UP001172102">
    <property type="component" value="Unassembled WGS sequence"/>
</dbReference>
<sequence>SFKQPALRRCLFGPETINWCAMVVYGFEGCVFKILFGSKVPFAVKIHSVPHPTPSGKGPSWPFQDECRTAAVLEQM</sequence>
<accession>A0AA39ZVI1</accession>
<comment type="caution">
    <text evidence="1">The sequence shown here is derived from an EMBL/GenBank/DDBJ whole genome shotgun (WGS) entry which is preliminary data.</text>
</comment>
<dbReference type="AlphaFoldDB" id="A0AA39ZVI1"/>
<feature type="non-terminal residue" evidence="1">
    <location>
        <position position="1"/>
    </location>
</feature>
<reference evidence="1" key="1">
    <citation type="submission" date="2023-06" db="EMBL/GenBank/DDBJ databases">
        <title>Genome-scale phylogeny and comparative genomics of the fungal order Sordariales.</title>
        <authorList>
            <consortium name="Lawrence Berkeley National Laboratory"/>
            <person name="Hensen N."/>
            <person name="Bonometti L."/>
            <person name="Westerberg I."/>
            <person name="Brannstrom I.O."/>
            <person name="Guillou S."/>
            <person name="Cros-Aarteil S."/>
            <person name="Calhoun S."/>
            <person name="Haridas S."/>
            <person name="Kuo A."/>
            <person name="Mondo S."/>
            <person name="Pangilinan J."/>
            <person name="Riley R."/>
            <person name="Labutti K."/>
            <person name="Andreopoulos B."/>
            <person name="Lipzen A."/>
            <person name="Chen C."/>
            <person name="Yanf M."/>
            <person name="Daum C."/>
            <person name="Ng V."/>
            <person name="Clum A."/>
            <person name="Steindorff A."/>
            <person name="Ohm R."/>
            <person name="Martin F."/>
            <person name="Silar P."/>
            <person name="Natvig D."/>
            <person name="Lalanne C."/>
            <person name="Gautier V."/>
            <person name="Ament-Velasquez S.L."/>
            <person name="Kruys A."/>
            <person name="Hutchinson M.I."/>
            <person name="Powell A.J."/>
            <person name="Barry K."/>
            <person name="Miller A.N."/>
            <person name="Grigoriev I.V."/>
            <person name="Debuchy R."/>
            <person name="Gladieux P."/>
            <person name="Thoren M.H."/>
            <person name="Johannesson H."/>
        </authorList>
    </citation>
    <scope>NUCLEOTIDE SEQUENCE</scope>
    <source>
        <strain evidence="1">SMH4607-1</strain>
    </source>
</reference>
<evidence type="ECO:0000313" key="1">
    <source>
        <dbReference type="EMBL" id="KAK0704489.1"/>
    </source>
</evidence>
<keyword evidence="2" id="KW-1185">Reference proteome</keyword>
<organism evidence="1 2">
    <name type="scientific">Lasiosphaeris hirsuta</name>
    <dbReference type="NCBI Taxonomy" id="260670"/>
    <lineage>
        <taxon>Eukaryota</taxon>
        <taxon>Fungi</taxon>
        <taxon>Dikarya</taxon>
        <taxon>Ascomycota</taxon>
        <taxon>Pezizomycotina</taxon>
        <taxon>Sordariomycetes</taxon>
        <taxon>Sordariomycetidae</taxon>
        <taxon>Sordariales</taxon>
        <taxon>Lasiosphaeriaceae</taxon>
        <taxon>Lasiosphaeris</taxon>
    </lineage>
</organism>
<gene>
    <name evidence="1" type="ORF">B0H67DRAFT_449143</name>
</gene>
<evidence type="ECO:0000313" key="2">
    <source>
        <dbReference type="Proteomes" id="UP001172102"/>
    </source>
</evidence>
<proteinExistence type="predicted"/>
<protein>
    <submittedName>
        <fullName evidence="1">Uncharacterized protein</fullName>
    </submittedName>
</protein>